<keyword evidence="2" id="KW-1185">Reference proteome</keyword>
<sequence>MVSVFIRHRPRPEFSMVQVPLPTAGVPYSLCPDYGRRCRLSGDWGPLAPLDSLLLCFFRARSSGLCSTLSAFPRSSEYPLAPAPSLAKSLRSRSLLFLACSRSSPRWPRVHTRVPGCAGPTKKKALRFTYLHWSLSASLRSGSTVLQCPPQLSCTAIAVCPEGWV</sequence>
<dbReference type="EMBL" id="JANPWB010000003">
    <property type="protein sequence ID" value="KAJ1198188.1"/>
    <property type="molecule type" value="Genomic_DNA"/>
</dbReference>
<name>A0AAV7VDD6_PLEWA</name>
<organism evidence="1 2">
    <name type="scientific">Pleurodeles waltl</name>
    <name type="common">Iberian ribbed newt</name>
    <dbReference type="NCBI Taxonomy" id="8319"/>
    <lineage>
        <taxon>Eukaryota</taxon>
        <taxon>Metazoa</taxon>
        <taxon>Chordata</taxon>
        <taxon>Craniata</taxon>
        <taxon>Vertebrata</taxon>
        <taxon>Euteleostomi</taxon>
        <taxon>Amphibia</taxon>
        <taxon>Batrachia</taxon>
        <taxon>Caudata</taxon>
        <taxon>Salamandroidea</taxon>
        <taxon>Salamandridae</taxon>
        <taxon>Pleurodelinae</taxon>
        <taxon>Pleurodeles</taxon>
    </lineage>
</organism>
<gene>
    <name evidence="1" type="ORF">NDU88_002032</name>
</gene>
<accession>A0AAV7VDD6</accession>
<reference evidence="1" key="1">
    <citation type="journal article" date="2022" name="bioRxiv">
        <title>Sequencing and chromosome-scale assembly of the giantPleurodeles waltlgenome.</title>
        <authorList>
            <person name="Brown T."/>
            <person name="Elewa A."/>
            <person name="Iarovenko S."/>
            <person name="Subramanian E."/>
            <person name="Araus A.J."/>
            <person name="Petzold A."/>
            <person name="Susuki M."/>
            <person name="Suzuki K.-i.T."/>
            <person name="Hayashi T."/>
            <person name="Toyoda A."/>
            <person name="Oliveira C."/>
            <person name="Osipova E."/>
            <person name="Leigh N.D."/>
            <person name="Simon A."/>
            <person name="Yun M.H."/>
        </authorList>
    </citation>
    <scope>NUCLEOTIDE SEQUENCE</scope>
    <source>
        <strain evidence="1">20211129_DDA</strain>
        <tissue evidence="1">Liver</tissue>
    </source>
</reference>
<dbReference type="AlphaFoldDB" id="A0AAV7VDD6"/>
<comment type="caution">
    <text evidence="1">The sequence shown here is derived from an EMBL/GenBank/DDBJ whole genome shotgun (WGS) entry which is preliminary data.</text>
</comment>
<protein>
    <submittedName>
        <fullName evidence="1">Uncharacterized protein</fullName>
    </submittedName>
</protein>
<proteinExistence type="predicted"/>
<evidence type="ECO:0000313" key="1">
    <source>
        <dbReference type="EMBL" id="KAJ1198188.1"/>
    </source>
</evidence>
<dbReference type="Proteomes" id="UP001066276">
    <property type="component" value="Chromosome 2_1"/>
</dbReference>
<evidence type="ECO:0000313" key="2">
    <source>
        <dbReference type="Proteomes" id="UP001066276"/>
    </source>
</evidence>